<evidence type="ECO:0000313" key="2">
    <source>
        <dbReference type="Proteomes" id="UP001326567"/>
    </source>
</evidence>
<dbReference type="Pfam" id="PF21983">
    <property type="entry name" value="NikA-like"/>
    <property type="match status" value="1"/>
</dbReference>
<evidence type="ECO:0000313" key="1">
    <source>
        <dbReference type="EMBL" id="WPZ23561.1"/>
    </source>
</evidence>
<reference evidence="1 2" key="1">
    <citation type="submission" date="2023-11" db="EMBL/GenBank/DDBJ databases">
        <title>From the Deep-Sea to the Surface: Bacterial Genomes Isolated from the Moytirra Hydrothermal Vent Plume.</title>
        <authorList>
            <person name="Major S.R."/>
        </authorList>
    </citation>
    <scope>NUCLEOTIDE SEQUENCE [LARGE SCALE GENOMIC DNA]</scope>
    <source>
        <strain evidence="1 2">OXR-9</strain>
        <plasmid evidence="1 2">unnamed02</plasmid>
    </source>
</reference>
<dbReference type="EMBL" id="CP139727">
    <property type="protein sequence ID" value="WPZ23561.1"/>
    <property type="molecule type" value="Genomic_DNA"/>
</dbReference>
<protein>
    <recommendedName>
        <fullName evidence="3">Mobilization protein</fullName>
    </recommendedName>
</protein>
<sequence>MARPKKDPSDRRQRWDALYVTSAERASIQSKAKKADLSVSRYLVALHAKNQVSNRNDWRRNIQLLNVVTEQLGLIARSIPQEPGAAEPCELSGRLEIAALLLEIERLIRSQVMPWQGRRQLDPVDRAQAAP</sequence>
<name>A0ABZ0V6G3_9RHOB</name>
<keyword evidence="2" id="KW-1185">Reference proteome</keyword>
<geneLocation type="plasmid" evidence="1 2">
    <name>unnamed02</name>
</geneLocation>
<dbReference type="InterPro" id="IPR053842">
    <property type="entry name" value="NikA-like"/>
</dbReference>
<accession>A0ABZ0V6G3</accession>
<keyword evidence="1" id="KW-0614">Plasmid</keyword>
<proteinExistence type="predicted"/>
<evidence type="ECO:0008006" key="3">
    <source>
        <dbReference type="Google" id="ProtNLM"/>
    </source>
</evidence>
<dbReference type="Proteomes" id="UP001326567">
    <property type="component" value="Plasmid unnamed02"/>
</dbReference>
<gene>
    <name evidence="1" type="ORF">T7987_17805</name>
</gene>
<organism evidence="1 2">
    <name type="scientific">Sulfitobacter faviae</name>
    <dbReference type="NCBI Taxonomy" id="1775881"/>
    <lineage>
        <taxon>Bacteria</taxon>
        <taxon>Pseudomonadati</taxon>
        <taxon>Pseudomonadota</taxon>
        <taxon>Alphaproteobacteria</taxon>
        <taxon>Rhodobacterales</taxon>
        <taxon>Roseobacteraceae</taxon>
        <taxon>Sulfitobacter</taxon>
    </lineage>
</organism>
<dbReference type="RefSeq" id="WP_322329927.1">
    <property type="nucleotide sequence ID" value="NZ_CP139727.1"/>
</dbReference>